<gene>
    <name evidence="3" type="ORF">A2206_02865</name>
</gene>
<sequence length="429" mass="48022">MKKNKINFYPGWHPDRVLRSFSEGGENDQKDCLVVVGNVASSTNPEWLYVQKNNIEYKSYPEAIAKYFVKKNSIVCAGTYGKTSSATLLSYIFIQSGLDPSYMFGGLAQNKIDSAHIGESNWSILEGDEYKSSRWDNGAKFKHYSPTHLLLSAVKWDHADVYPTESSYFDAFAELVKSIPKDGLVVACADNKKVEEIVKLVNCKIVKYGNTNNADYIYSDVAQTKQGLSFDIKNGKNNYKIETDILGDYQAENITGCFAMARECGIEPEKIIESIKSFKGIKRRLEKRLASDITVFDDIAHSPAKAKSVLETLKSIYTGKIIAIFEPNTGNRKPASLPGYDNCFSSADTVIIPKLTKVKTDTNDTAKPIDGEKLTEVIAKTHPDVKYIDDDAELLKYIIDNKKKNDCIVFLGSHGFRNMIEQLVISLRQ</sequence>
<dbReference type="GO" id="GO:0005524">
    <property type="term" value="F:ATP binding"/>
    <property type="evidence" value="ECO:0007669"/>
    <property type="project" value="InterPro"/>
</dbReference>
<dbReference type="Pfam" id="PF02875">
    <property type="entry name" value="Mur_ligase_C"/>
    <property type="match status" value="1"/>
</dbReference>
<accession>A0A1F6NTR7</accession>
<dbReference type="Pfam" id="PF08245">
    <property type="entry name" value="Mur_ligase_M"/>
    <property type="match status" value="1"/>
</dbReference>
<dbReference type="InterPro" id="IPR036565">
    <property type="entry name" value="Mur-like_cat_sf"/>
</dbReference>
<dbReference type="SUPFAM" id="SSF53244">
    <property type="entry name" value="MurD-like peptide ligases, peptide-binding domain"/>
    <property type="match status" value="1"/>
</dbReference>
<feature type="domain" description="Mur ligase C-terminal" evidence="1">
    <location>
        <begin position="283"/>
        <end position="413"/>
    </location>
</feature>
<feature type="domain" description="Mur ligase central" evidence="2">
    <location>
        <begin position="77"/>
        <end position="261"/>
    </location>
</feature>
<evidence type="ECO:0000259" key="1">
    <source>
        <dbReference type="Pfam" id="PF02875"/>
    </source>
</evidence>
<evidence type="ECO:0008006" key="5">
    <source>
        <dbReference type="Google" id="ProtNLM"/>
    </source>
</evidence>
<evidence type="ECO:0000313" key="4">
    <source>
        <dbReference type="Proteomes" id="UP000177151"/>
    </source>
</evidence>
<name>A0A1F6NTR7_9BACT</name>
<dbReference type="InterPro" id="IPR050061">
    <property type="entry name" value="MurCDEF_pg_biosynth"/>
</dbReference>
<dbReference type="InterPro" id="IPR013221">
    <property type="entry name" value="Mur_ligase_cen"/>
</dbReference>
<dbReference type="PANTHER" id="PTHR43445:SF5">
    <property type="entry name" value="UDP-N-ACETYLMURAMATE--L-ALANYL-GAMMA-D-GLUTAMYL-MESO-2,6-DIAMINOHEPTANDIOATE LIGASE"/>
    <property type="match status" value="1"/>
</dbReference>
<dbReference type="Proteomes" id="UP000177151">
    <property type="component" value="Unassembled WGS sequence"/>
</dbReference>
<reference evidence="3 4" key="1">
    <citation type="journal article" date="2016" name="Nat. Commun.">
        <title>Thousands of microbial genomes shed light on interconnected biogeochemical processes in an aquifer system.</title>
        <authorList>
            <person name="Anantharaman K."/>
            <person name="Brown C.T."/>
            <person name="Hug L.A."/>
            <person name="Sharon I."/>
            <person name="Castelle C.J."/>
            <person name="Probst A.J."/>
            <person name="Thomas B.C."/>
            <person name="Singh A."/>
            <person name="Wilkins M.J."/>
            <person name="Karaoz U."/>
            <person name="Brodie E.L."/>
            <person name="Williams K.H."/>
            <person name="Hubbard S.S."/>
            <person name="Banfield J.F."/>
        </authorList>
    </citation>
    <scope>NUCLEOTIDE SEQUENCE [LARGE SCALE GENOMIC DNA]</scope>
</reference>
<evidence type="ECO:0000259" key="2">
    <source>
        <dbReference type="Pfam" id="PF08245"/>
    </source>
</evidence>
<dbReference type="GO" id="GO:0016881">
    <property type="term" value="F:acid-amino acid ligase activity"/>
    <property type="evidence" value="ECO:0007669"/>
    <property type="project" value="InterPro"/>
</dbReference>
<dbReference type="Gene3D" id="3.40.1190.10">
    <property type="entry name" value="Mur-like, catalytic domain"/>
    <property type="match status" value="1"/>
</dbReference>
<proteinExistence type="predicted"/>
<dbReference type="Gene3D" id="3.90.190.20">
    <property type="entry name" value="Mur ligase, C-terminal domain"/>
    <property type="match status" value="1"/>
</dbReference>
<protein>
    <recommendedName>
        <fullName evidence="5">UDP-N-acetylmuramate:L-alanyl-gamma-D-glutamyl-meso-diaminopimelate ligase</fullName>
    </recommendedName>
</protein>
<dbReference type="InterPro" id="IPR036615">
    <property type="entry name" value="Mur_ligase_C_dom_sf"/>
</dbReference>
<dbReference type="PANTHER" id="PTHR43445">
    <property type="entry name" value="UDP-N-ACETYLMURAMATE--L-ALANINE LIGASE-RELATED"/>
    <property type="match status" value="1"/>
</dbReference>
<evidence type="ECO:0000313" key="3">
    <source>
        <dbReference type="EMBL" id="OGH87305.1"/>
    </source>
</evidence>
<dbReference type="AlphaFoldDB" id="A0A1F6NTR7"/>
<comment type="caution">
    <text evidence="3">The sequence shown here is derived from an EMBL/GenBank/DDBJ whole genome shotgun (WGS) entry which is preliminary data.</text>
</comment>
<dbReference type="EMBL" id="MFQP01000029">
    <property type="protein sequence ID" value="OGH87305.1"/>
    <property type="molecule type" value="Genomic_DNA"/>
</dbReference>
<dbReference type="InterPro" id="IPR004101">
    <property type="entry name" value="Mur_ligase_C"/>
</dbReference>
<organism evidence="3 4">
    <name type="scientific">Candidatus Magasanikbacteria bacterium RIFOXYA1_FULL_40_8</name>
    <dbReference type="NCBI Taxonomy" id="1798694"/>
    <lineage>
        <taxon>Bacteria</taxon>
        <taxon>Candidatus Magasanikiibacteriota</taxon>
    </lineage>
</organism>
<dbReference type="SUPFAM" id="SSF53623">
    <property type="entry name" value="MurD-like peptide ligases, catalytic domain"/>
    <property type="match status" value="1"/>
</dbReference>